<dbReference type="InterPro" id="IPR009875">
    <property type="entry name" value="PilZ_domain"/>
</dbReference>
<evidence type="ECO:0000259" key="2">
    <source>
        <dbReference type="Pfam" id="PF07238"/>
    </source>
</evidence>
<protein>
    <submittedName>
        <fullName evidence="3">PilZ domain-containing protein</fullName>
    </submittedName>
</protein>
<feature type="domain" description="PilZ" evidence="2">
    <location>
        <begin position="160"/>
        <end position="241"/>
    </location>
</feature>
<dbReference type="RefSeq" id="WP_088773123.1">
    <property type="nucleotide sequence ID" value="NZ_AP023082.1"/>
</dbReference>
<dbReference type="Pfam" id="PF07238">
    <property type="entry name" value="PilZ"/>
    <property type="match status" value="1"/>
</dbReference>
<accession>A0ABM6M190</accession>
<name>A0ABM6M190_9GAMM</name>
<dbReference type="Proteomes" id="UP000249910">
    <property type="component" value="Chromosome"/>
</dbReference>
<gene>
    <name evidence="3" type="ORF">CDV26_09810</name>
</gene>
<dbReference type="Gene3D" id="2.40.10.220">
    <property type="entry name" value="predicted glycosyltransferase like domains"/>
    <property type="match status" value="1"/>
</dbReference>
<sequence>MNSRLDLLKKGAGNSKGKDNEKKPRARVLDEESQESQHRHDDLIEKNNDFESEADHSQSSEYNINTDSDNDDSDENINVIEINLDESQSLDIDPSLLDDDFNEVKETPDTLEEKHEKEHDNFDSDIVEGKISVDYSEKDIKQELEYIFDQREQVNGLHFRIIKDGGMEINTPKILHLGDIIRISITLTELKEQVGCEARIVSIYPKNIRLSNNENSNQYRYIVQFIGPNSSETERILSKYLLGYKIK</sequence>
<evidence type="ECO:0000313" key="4">
    <source>
        <dbReference type="Proteomes" id="UP000249910"/>
    </source>
</evidence>
<organism evidence="3 4">
    <name type="scientific">Francisella halioticida</name>
    <dbReference type="NCBI Taxonomy" id="549298"/>
    <lineage>
        <taxon>Bacteria</taxon>
        <taxon>Pseudomonadati</taxon>
        <taxon>Pseudomonadota</taxon>
        <taxon>Gammaproteobacteria</taxon>
        <taxon>Thiotrichales</taxon>
        <taxon>Francisellaceae</taxon>
        <taxon>Francisella</taxon>
    </lineage>
</organism>
<proteinExistence type="predicted"/>
<dbReference type="EMBL" id="CP022132">
    <property type="protein sequence ID" value="ASG68648.1"/>
    <property type="molecule type" value="Genomic_DNA"/>
</dbReference>
<feature type="compositionally biased region" description="Basic and acidic residues" evidence="1">
    <location>
        <begin position="16"/>
        <end position="58"/>
    </location>
</feature>
<evidence type="ECO:0000256" key="1">
    <source>
        <dbReference type="SAM" id="MobiDB-lite"/>
    </source>
</evidence>
<feature type="region of interest" description="Disordered" evidence="1">
    <location>
        <begin position="1"/>
        <end position="74"/>
    </location>
</feature>
<evidence type="ECO:0000313" key="3">
    <source>
        <dbReference type="EMBL" id="ASG68648.1"/>
    </source>
</evidence>
<keyword evidence="4" id="KW-1185">Reference proteome</keyword>
<reference evidence="3 4" key="1">
    <citation type="submission" date="2017-06" db="EMBL/GenBank/DDBJ databases">
        <title>Complete genome of Francisella halioticida.</title>
        <authorList>
            <person name="Sjodin A."/>
        </authorList>
    </citation>
    <scope>NUCLEOTIDE SEQUENCE [LARGE SCALE GENOMIC DNA]</scope>
    <source>
        <strain evidence="3 4">DSM 23729</strain>
    </source>
</reference>